<evidence type="ECO:0008006" key="14">
    <source>
        <dbReference type="Google" id="ProtNLM"/>
    </source>
</evidence>
<comment type="pathway">
    <text evidence="11">Porphyrin-containing compound metabolism.</text>
</comment>
<keyword evidence="9 12" id="KW-0472">Membrane</keyword>
<evidence type="ECO:0000256" key="12">
    <source>
        <dbReference type="SAM" id="Phobius"/>
    </source>
</evidence>
<proteinExistence type="predicted"/>
<dbReference type="Pfam" id="PF02628">
    <property type="entry name" value="COX15-CtaA"/>
    <property type="match status" value="1"/>
</dbReference>
<dbReference type="AlphaFoldDB" id="A0A382CD49"/>
<evidence type="ECO:0000256" key="6">
    <source>
        <dbReference type="ARBA" id="ARBA00023002"/>
    </source>
</evidence>
<feature type="transmembrane region" description="Helical" evidence="12">
    <location>
        <begin position="175"/>
        <end position="195"/>
    </location>
</feature>
<evidence type="ECO:0000256" key="8">
    <source>
        <dbReference type="ARBA" id="ARBA00023133"/>
    </source>
</evidence>
<feature type="transmembrane region" description="Helical" evidence="12">
    <location>
        <begin position="76"/>
        <end position="97"/>
    </location>
</feature>
<dbReference type="InterPro" id="IPR003780">
    <property type="entry name" value="COX15/CtaA_fam"/>
</dbReference>
<keyword evidence="4" id="KW-0479">Metal-binding</keyword>
<keyword evidence="6" id="KW-0560">Oxidoreductase</keyword>
<evidence type="ECO:0000256" key="2">
    <source>
        <dbReference type="ARBA" id="ARBA00022475"/>
    </source>
</evidence>
<keyword evidence="7" id="KW-0408">Iron</keyword>
<dbReference type="GO" id="GO:0016491">
    <property type="term" value="F:oxidoreductase activity"/>
    <property type="evidence" value="ECO:0007669"/>
    <property type="project" value="UniProtKB-KW"/>
</dbReference>
<keyword evidence="3 12" id="KW-0812">Transmembrane</keyword>
<feature type="transmembrane region" description="Helical" evidence="12">
    <location>
        <begin position="134"/>
        <end position="155"/>
    </location>
</feature>
<dbReference type="GO" id="GO:0046872">
    <property type="term" value="F:metal ion binding"/>
    <property type="evidence" value="ECO:0007669"/>
    <property type="project" value="UniProtKB-KW"/>
</dbReference>
<protein>
    <recommendedName>
        <fullName evidence="14">Cytochrome oxidase assembly protein</fullName>
    </recommendedName>
</protein>
<evidence type="ECO:0000256" key="3">
    <source>
        <dbReference type="ARBA" id="ARBA00022692"/>
    </source>
</evidence>
<organism evidence="13">
    <name type="scientific">marine metagenome</name>
    <dbReference type="NCBI Taxonomy" id="408172"/>
    <lineage>
        <taxon>unclassified sequences</taxon>
        <taxon>metagenomes</taxon>
        <taxon>ecological metagenomes</taxon>
    </lineage>
</organism>
<keyword evidence="8" id="KW-0350">Heme biosynthesis</keyword>
<evidence type="ECO:0000256" key="7">
    <source>
        <dbReference type="ARBA" id="ARBA00023004"/>
    </source>
</evidence>
<feature type="transmembrane region" description="Helical" evidence="12">
    <location>
        <begin position="281"/>
        <end position="303"/>
    </location>
</feature>
<evidence type="ECO:0000256" key="1">
    <source>
        <dbReference type="ARBA" id="ARBA00004141"/>
    </source>
</evidence>
<evidence type="ECO:0000256" key="4">
    <source>
        <dbReference type="ARBA" id="ARBA00022723"/>
    </source>
</evidence>
<dbReference type="InterPro" id="IPR050450">
    <property type="entry name" value="COX15/CtaA_HemeA_synthase"/>
</dbReference>
<keyword evidence="5 12" id="KW-1133">Transmembrane helix</keyword>
<dbReference type="GO" id="GO:0016020">
    <property type="term" value="C:membrane"/>
    <property type="evidence" value="ECO:0007669"/>
    <property type="project" value="UniProtKB-SubCell"/>
</dbReference>
<dbReference type="PANTHER" id="PTHR35457:SF1">
    <property type="entry name" value="HEME A SYNTHASE"/>
    <property type="match status" value="1"/>
</dbReference>
<accession>A0A382CD49</accession>
<feature type="transmembrane region" description="Helical" evidence="12">
    <location>
        <begin position="248"/>
        <end position="269"/>
    </location>
</feature>
<gene>
    <name evidence="13" type="ORF">METZ01_LOCUS176465</name>
</gene>
<reference evidence="13" key="1">
    <citation type="submission" date="2018-05" db="EMBL/GenBank/DDBJ databases">
        <authorList>
            <person name="Lanie J.A."/>
            <person name="Ng W.-L."/>
            <person name="Kazmierczak K.M."/>
            <person name="Andrzejewski T.M."/>
            <person name="Davidsen T.M."/>
            <person name="Wayne K.J."/>
            <person name="Tettelin H."/>
            <person name="Glass J.I."/>
            <person name="Rusch D."/>
            <person name="Podicherti R."/>
            <person name="Tsui H.-C.T."/>
            <person name="Winkler M.E."/>
        </authorList>
    </citation>
    <scope>NUCLEOTIDE SEQUENCE</scope>
</reference>
<evidence type="ECO:0000256" key="11">
    <source>
        <dbReference type="ARBA" id="ARBA00023444"/>
    </source>
</evidence>
<feature type="transmembrane region" description="Helical" evidence="12">
    <location>
        <begin position="309"/>
        <end position="329"/>
    </location>
</feature>
<dbReference type="EMBL" id="UINC01033790">
    <property type="protein sequence ID" value="SVB23611.1"/>
    <property type="molecule type" value="Genomic_DNA"/>
</dbReference>
<evidence type="ECO:0000313" key="13">
    <source>
        <dbReference type="EMBL" id="SVB23611.1"/>
    </source>
</evidence>
<evidence type="ECO:0000256" key="9">
    <source>
        <dbReference type="ARBA" id="ARBA00023136"/>
    </source>
</evidence>
<evidence type="ECO:0000256" key="5">
    <source>
        <dbReference type="ARBA" id="ARBA00022989"/>
    </source>
</evidence>
<comment type="subcellular location">
    <subcellularLocation>
        <location evidence="1">Membrane</location>
        <topology evidence="1">Multi-pass membrane protein</topology>
    </subcellularLocation>
</comment>
<keyword evidence="10" id="KW-1015">Disulfide bond</keyword>
<evidence type="ECO:0000256" key="10">
    <source>
        <dbReference type="ARBA" id="ARBA00023157"/>
    </source>
</evidence>
<dbReference type="GO" id="GO:0006784">
    <property type="term" value="P:heme A biosynthetic process"/>
    <property type="evidence" value="ECO:0007669"/>
    <property type="project" value="InterPro"/>
</dbReference>
<feature type="transmembrane region" description="Helical" evidence="12">
    <location>
        <begin position="106"/>
        <end position="128"/>
    </location>
</feature>
<name>A0A382CD49_9ZZZZ</name>
<sequence length="334" mass="36169">MYRWYTGLLVFATLLALCVVVLGAWVRLTDAGLGCPDWPGCYGSLIVEDSATARAEAKAEFPGRPLDSGKAWREMIHRYIAAILGFTIVLIASLAWVNRKQADQPVALPLILLGLVIFQGLLGMWTVTLLLKPVIVMMHLLGGLATTGLSFWLLLESLRGTKEKSPGSRNLLRRLALIGLVMLVIQIALGGWTSANYAALACPDLPTCQGQWWPDEIDFAEGFVMWQGLGVDYEGGILDAPSRVAIHFTHRLGAMVTFLLLLGIALTTWRSTSSTGTRNASLAVSILLVFQVSLGISVVWFGLPIVLAATHNAVAALLLLAVINLYHAIIRAVN</sequence>
<dbReference type="PANTHER" id="PTHR35457">
    <property type="entry name" value="HEME A SYNTHASE"/>
    <property type="match status" value="1"/>
</dbReference>
<keyword evidence="2" id="KW-1003">Cell membrane</keyword>